<keyword evidence="4" id="KW-1185">Reference proteome</keyword>
<dbReference type="EMBL" id="JBFSOO010000002">
    <property type="protein sequence ID" value="MEZ6852738.1"/>
    <property type="molecule type" value="Genomic_DNA"/>
</dbReference>
<dbReference type="EMBL" id="FQZR01000010">
    <property type="protein sequence ID" value="SHJ69502.1"/>
    <property type="molecule type" value="Genomic_DNA"/>
</dbReference>
<proteinExistence type="predicted"/>
<name>A0A8G2CCY3_9BACT</name>
<evidence type="ECO:0000313" key="3">
    <source>
        <dbReference type="Proteomes" id="UP000184001"/>
    </source>
</evidence>
<dbReference type="RefSeq" id="WP_154653470.1">
    <property type="nucleotide sequence ID" value="NZ_CP192217.1"/>
</dbReference>
<evidence type="ECO:0000313" key="2">
    <source>
        <dbReference type="EMBL" id="SHJ69502.1"/>
    </source>
</evidence>
<dbReference type="Proteomes" id="UP000184001">
    <property type="component" value="Unassembled WGS sequence"/>
</dbReference>
<evidence type="ECO:0000313" key="4">
    <source>
        <dbReference type="Proteomes" id="UP001568358"/>
    </source>
</evidence>
<comment type="caution">
    <text evidence="2">The sequence shown here is derived from an EMBL/GenBank/DDBJ whole genome shotgun (WGS) entry which is preliminary data.</text>
</comment>
<evidence type="ECO:0000313" key="1">
    <source>
        <dbReference type="EMBL" id="MEZ6852738.1"/>
    </source>
</evidence>
<organism evidence="2 3">
    <name type="scientific">Halodesulfovibrio aestuarii</name>
    <dbReference type="NCBI Taxonomy" id="126333"/>
    <lineage>
        <taxon>Bacteria</taxon>
        <taxon>Pseudomonadati</taxon>
        <taxon>Thermodesulfobacteriota</taxon>
        <taxon>Desulfovibrionia</taxon>
        <taxon>Desulfovibrionales</taxon>
        <taxon>Desulfovibrionaceae</taxon>
        <taxon>Halodesulfovibrio</taxon>
    </lineage>
</organism>
<reference evidence="1 4" key="2">
    <citation type="submission" date="2024-07" db="EMBL/GenBank/DDBJ databases">
        <title>Active virus-host system and metabolic interactions in a Lokiarchaeon culture.</title>
        <authorList>
            <person name="Ponce Toledo R.I."/>
            <person name="Rodrigues Oliveira T."/>
            <person name="Schleper C."/>
        </authorList>
    </citation>
    <scope>NUCLEOTIDE SEQUENCE [LARGE SCALE GENOMIC DNA]</scope>
    <source>
        <strain evidence="1 4">B35</strain>
    </source>
</reference>
<accession>A0A8G2CCY3</accession>
<dbReference type="Proteomes" id="UP001568358">
    <property type="component" value="Unassembled WGS sequence"/>
</dbReference>
<gene>
    <name evidence="1" type="ORF">AB2Z07_04205</name>
    <name evidence="2" type="ORF">SAMN05660830_03017</name>
</gene>
<reference evidence="2 3" key="1">
    <citation type="submission" date="2016-11" db="EMBL/GenBank/DDBJ databases">
        <authorList>
            <person name="Varghese N."/>
            <person name="Submissions S."/>
        </authorList>
    </citation>
    <scope>NUCLEOTIDE SEQUENCE [LARGE SCALE GENOMIC DNA]</scope>
    <source>
        <strain evidence="2 3">DSM 17919</strain>
    </source>
</reference>
<dbReference type="AlphaFoldDB" id="A0A8G2CCY3"/>
<protein>
    <submittedName>
        <fullName evidence="2">Uncharacterized protein</fullName>
    </submittedName>
</protein>
<sequence length="128" mass="14745">MSRFKNYSANELYRGYLAKDEVILALDGRIVHVEGTITRIDQSKLRDVFIELNSRVIVILRKDEITKISKIGLKNGDTITIEGNFDGEGVLSKWLTNANNKVLVIENGQIIDKDCWYDFENFENPLFF</sequence>